<keyword evidence="5" id="KW-1185">Reference proteome</keyword>
<feature type="region of interest" description="Disordered" evidence="1">
    <location>
        <begin position="187"/>
        <end position="206"/>
    </location>
</feature>
<dbReference type="InterPro" id="IPR025326">
    <property type="entry name" value="DUF4232"/>
</dbReference>
<evidence type="ECO:0000313" key="4">
    <source>
        <dbReference type="EMBL" id="GAA2616843.1"/>
    </source>
</evidence>
<keyword evidence="2" id="KW-0732">Signal</keyword>
<name>A0ABP6CIS0_9ACTN</name>
<sequence length="304" mass="31687">MYIGVKPPRVAAVLLLPLALTACGGETAAAPSVRPTTSATPLDQSTCPDTGVALWVGEVSAAMGLRSMSVELYNCGERDHVLKGYPQIRLLGADREPIKVAVGHGSSSVATVDSYDRPPRRVTLKPGQVASAGILWRNLVTEDPQRAVTAEYLEIAPLPGRPADRLPGVGIDLGTTRKVGVGPWEKVRQAGTSGPRPGTGQVPGERVPLKPAERLVGELAARKIYPALERLRTQGGFTADSVRAALLGLGFSADTTSAQSVGSSQAVTFAAYPGRNACVSGMLQTTRLTTKVEGVRAEGGCANT</sequence>
<evidence type="ECO:0000313" key="5">
    <source>
        <dbReference type="Proteomes" id="UP001501509"/>
    </source>
</evidence>
<feature type="domain" description="DUF4232" evidence="3">
    <location>
        <begin position="47"/>
        <end position="184"/>
    </location>
</feature>
<dbReference type="EMBL" id="BAAATD010000008">
    <property type="protein sequence ID" value="GAA2616843.1"/>
    <property type="molecule type" value="Genomic_DNA"/>
</dbReference>
<protein>
    <recommendedName>
        <fullName evidence="3">DUF4232 domain-containing protein</fullName>
    </recommendedName>
</protein>
<dbReference type="Pfam" id="PF14016">
    <property type="entry name" value="DUF4232"/>
    <property type="match status" value="1"/>
</dbReference>
<dbReference type="PROSITE" id="PS51257">
    <property type="entry name" value="PROKAR_LIPOPROTEIN"/>
    <property type="match status" value="1"/>
</dbReference>
<reference evidence="5" key="1">
    <citation type="journal article" date="2019" name="Int. J. Syst. Evol. Microbiol.">
        <title>The Global Catalogue of Microorganisms (GCM) 10K type strain sequencing project: providing services to taxonomists for standard genome sequencing and annotation.</title>
        <authorList>
            <consortium name="The Broad Institute Genomics Platform"/>
            <consortium name="The Broad Institute Genome Sequencing Center for Infectious Disease"/>
            <person name="Wu L."/>
            <person name="Ma J."/>
        </authorList>
    </citation>
    <scope>NUCLEOTIDE SEQUENCE [LARGE SCALE GENOMIC DNA]</scope>
    <source>
        <strain evidence="5">JCM 6833</strain>
    </source>
</reference>
<feature type="chain" id="PRO_5046416272" description="DUF4232 domain-containing protein" evidence="2">
    <location>
        <begin position="23"/>
        <end position="304"/>
    </location>
</feature>
<dbReference type="RefSeq" id="WP_344545821.1">
    <property type="nucleotide sequence ID" value="NZ_BAAATD010000008.1"/>
</dbReference>
<evidence type="ECO:0000256" key="1">
    <source>
        <dbReference type="SAM" id="MobiDB-lite"/>
    </source>
</evidence>
<evidence type="ECO:0000256" key="2">
    <source>
        <dbReference type="SAM" id="SignalP"/>
    </source>
</evidence>
<organism evidence="4 5">
    <name type="scientific">Actinomadura fulvescens</name>
    <dbReference type="NCBI Taxonomy" id="46160"/>
    <lineage>
        <taxon>Bacteria</taxon>
        <taxon>Bacillati</taxon>
        <taxon>Actinomycetota</taxon>
        <taxon>Actinomycetes</taxon>
        <taxon>Streptosporangiales</taxon>
        <taxon>Thermomonosporaceae</taxon>
        <taxon>Actinomadura</taxon>
    </lineage>
</organism>
<proteinExistence type="predicted"/>
<feature type="signal peptide" evidence="2">
    <location>
        <begin position="1"/>
        <end position="22"/>
    </location>
</feature>
<accession>A0ABP6CIS0</accession>
<evidence type="ECO:0000259" key="3">
    <source>
        <dbReference type="Pfam" id="PF14016"/>
    </source>
</evidence>
<comment type="caution">
    <text evidence="4">The sequence shown here is derived from an EMBL/GenBank/DDBJ whole genome shotgun (WGS) entry which is preliminary data.</text>
</comment>
<dbReference type="Proteomes" id="UP001501509">
    <property type="component" value="Unassembled WGS sequence"/>
</dbReference>
<gene>
    <name evidence="4" type="ORF">GCM10010411_60010</name>
</gene>